<gene>
    <name evidence="2" type="ORF">ABNX05_07885</name>
</gene>
<comment type="caution">
    <text evidence="2">The sequence shown here is derived from an EMBL/GenBank/DDBJ whole genome shotgun (WGS) entry which is preliminary data.</text>
</comment>
<dbReference type="PANTHER" id="PTHR36839">
    <property type="entry name" value="METALLO-BETA-LACTAMASE FAMILY PROTEIN (AFU_ORTHOLOGUE AFUA_5G12770)"/>
    <property type="match status" value="1"/>
</dbReference>
<reference evidence="2 3" key="1">
    <citation type="submission" date="2024-06" db="EMBL/GenBank/DDBJ databases">
        <title>Lysinibacillus zambalefons sp. nov., a Novel Firmicute Isolated from the Poon Bato Zambales Hyperalkaline Spring.</title>
        <authorList>
            <person name="Aja J.A."/>
            <person name="Lazaro J.E.H."/>
            <person name="Llorin L.D."/>
            <person name="Lim K.R."/>
            <person name="Teodosio J."/>
            <person name="Dalisay D.S."/>
        </authorList>
    </citation>
    <scope>NUCLEOTIDE SEQUENCE [LARGE SCALE GENOMIC DNA]</scope>
    <source>
        <strain evidence="2 3">M3</strain>
    </source>
</reference>
<evidence type="ECO:0000259" key="1">
    <source>
        <dbReference type="SMART" id="SM00849"/>
    </source>
</evidence>
<proteinExistence type="predicted"/>
<dbReference type="SUPFAM" id="SSF56281">
    <property type="entry name" value="Metallo-hydrolase/oxidoreductase"/>
    <property type="match status" value="1"/>
</dbReference>
<evidence type="ECO:0000313" key="3">
    <source>
        <dbReference type="Proteomes" id="UP001478862"/>
    </source>
</evidence>
<dbReference type="PANTHER" id="PTHR36839:SF1">
    <property type="entry name" value="METALLO-BETA-LACTAMASE FAMILY PROTEIN (AFU_ORTHOLOGUE AFUA_5G12770)"/>
    <property type="match status" value="1"/>
</dbReference>
<dbReference type="CDD" id="cd07727">
    <property type="entry name" value="YmaE-like_MBL-fold"/>
    <property type="match status" value="1"/>
</dbReference>
<keyword evidence="3" id="KW-1185">Reference proteome</keyword>
<dbReference type="RefSeq" id="WP_349659218.1">
    <property type="nucleotide sequence ID" value="NZ_JBEGDG010000004.1"/>
</dbReference>
<evidence type="ECO:0000313" key="2">
    <source>
        <dbReference type="EMBL" id="MEQ6354530.1"/>
    </source>
</evidence>
<dbReference type="SMART" id="SM00849">
    <property type="entry name" value="Lactamase_B"/>
    <property type="match status" value="1"/>
</dbReference>
<dbReference type="Gene3D" id="3.60.15.10">
    <property type="entry name" value="Ribonuclease Z/Hydroxyacylglutathione hydrolase-like"/>
    <property type="match status" value="1"/>
</dbReference>
<dbReference type="InterPro" id="IPR001279">
    <property type="entry name" value="Metallo-B-lactamas"/>
</dbReference>
<dbReference type="Proteomes" id="UP001478862">
    <property type="component" value="Unassembled WGS sequence"/>
</dbReference>
<feature type="domain" description="Metallo-beta-lactamase" evidence="1">
    <location>
        <begin position="75"/>
        <end position="232"/>
    </location>
</feature>
<protein>
    <recommendedName>
        <fullName evidence="1">Metallo-beta-lactamase domain-containing protein</fullName>
    </recommendedName>
</protein>
<name>A0ABV1MPU7_9BACI</name>
<dbReference type="EMBL" id="JBEGDG010000004">
    <property type="protein sequence ID" value="MEQ6354530.1"/>
    <property type="molecule type" value="Genomic_DNA"/>
</dbReference>
<sequence>MNYYICETCGAQYKKSMEEPKQCTICSEERQYVSVNGQTWTTLDKMISSEIYKNNFNLEEDGLFSITTSPTFGIGQTTYLIQEQGFNLLWDCISYIDQETIDKIERLGGIDAIALSHPHYYSSQVEWAETFNAPIYIHEDDKKWVTRTSDKIIFWSGESLTLQNGLTLYRMGGHFKGATVLEWKNGYQQKGILLVGDIIRVVADRNWVTFMYSFPNFIPLPVETVERILSQVENLHFERIYDAFLRIVKKDAKQSVHNSAVRYINAIEGKLFTT</sequence>
<accession>A0ABV1MPU7</accession>
<organism evidence="2 3">
    <name type="scientific">Lysinibacillus zambalensis</name>
    <dbReference type="NCBI Taxonomy" id="3160866"/>
    <lineage>
        <taxon>Bacteria</taxon>
        <taxon>Bacillati</taxon>
        <taxon>Bacillota</taxon>
        <taxon>Bacilli</taxon>
        <taxon>Bacillales</taxon>
        <taxon>Bacillaceae</taxon>
        <taxon>Lysinibacillus</taxon>
    </lineage>
</organism>
<dbReference type="InterPro" id="IPR036866">
    <property type="entry name" value="RibonucZ/Hydroxyglut_hydro"/>
</dbReference>